<dbReference type="GeneID" id="16511571"/>
<evidence type="ECO:0000313" key="1">
    <source>
        <dbReference type="EMBL" id="BAN59504.1"/>
    </source>
</evidence>
<organism evidence="1 2">
    <name type="scientific">Bacillus phage phiNIT1</name>
    <dbReference type="NCBI Taxonomy" id="207656"/>
    <lineage>
        <taxon>Viruses</taxon>
        <taxon>Duplodnaviria</taxon>
        <taxon>Heunggongvirae</taxon>
        <taxon>Uroviricota</taxon>
        <taxon>Caudoviricetes</taxon>
        <taxon>Herelleviridae</taxon>
        <taxon>Bastillevirinae</taxon>
        <taxon>Nitunavirus</taxon>
        <taxon>Nitunavirus NIT1</taxon>
    </lineage>
</organism>
<dbReference type="RefSeq" id="YP_008318272.1">
    <property type="nucleotide sequence ID" value="NC_021856.1"/>
</dbReference>
<dbReference type="KEGG" id="vg:16511571"/>
<dbReference type="EMBL" id="AP013029">
    <property type="protein sequence ID" value="BAN59504.1"/>
    <property type="molecule type" value="Genomic_DNA"/>
</dbReference>
<reference evidence="1 2" key="1">
    <citation type="submission" date="2013-02" db="EMBL/GenBank/DDBJ databases">
        <title>phiNIT1 genome sequensing.</title>
        <authorList>
            <person name="Ozaki T."/>
            <person name="Kaneko J."/>
        </authorList>
    </citation>
    <scope>NUCLEOTIDE SEQUENCE [LARGE SCALE GENOMIC DNA]</scope>
    <source>
        <strain evidence="1">PhiNIT1</strain>
    </source>
</reference>
<dbReference type="Proteomes" id="UP000014701">
    <property type="component" value="Segment"/>
</dbReference>
<gene>
    <name evidence="1" type="primary">orf103a</name>
</gene>
<sequence length="103" mass="12158">MERFPVYGMKVARSFEEHPPVEGHSYVLIEDAFVPTKTLVYGPVQDSALDQIWFLAMRIRKALDLDVEEYYLRCSEDEVGEAWDRYQKLTRNNNKRMLRGTAR</sequence>
<keyword evidence="2" id="KW-1185">Reference proteome</keyword>
<proteinExistence type="predicted"/>
<dbReference type="OrthoDB" id="32500at10239"/>
<evidence type="ECO:0000313" key="2">
    <source>
        <dbReference type="Proteomes" id="UP000014701"/>
    </source>
</evidence>
<name>S6B1A4_9CAUD</name>
<protein>
    <submittedName>
        <fullName evidence="1">Uncharacterized protein</fullName>
    </submittedName>
</protein>
<accession>S6B1A4</accession>